<accession>A0ABS7C3H9</accession>
<sequence length="61" mass="6633">MDGYKGIGSVDASYLENVRLMVKLQIMTGTGEDTFSPKGVTTRAQAAVVFIRTLHQLGMID</sequence>
<dbReference type="Pfam" id="PF00395">
    <property type="entry name" value="SLH"/>
    <property type="match status" value="1"/>
</dbReference>
<comment type="caution">
    <text evidence="2">The sequence shown here is derived from an EMBL/GenBank/DDBJ whole genome shotgun (WGS) entry which is preliminary data.</text>
</comment>
<name>A0ABS7C3H9_9BACL</name>
<dbReference type="PROSITE" id="PS51272">
    <property type="entry name" value="SLH"/>
    <property type="match status" value="1"/>
</dbReference>
<dbReference type="InterPro" id="IPR001119">
    <property type="entry name" value="SLH_dom"/>
</dbReference>
<evidence type="ECO:0000313" key="2">
    <source>
        <dbReference type="EMBL" id="MBW7455441.1"/>
    </source>
</evidence>
<proteinExistence type="predicted"/>
<organism evidence="2 3">
    <name type="scientific">Paenibacillus sepulcri</name>
    <dbReference type="NCBI Taxonomy" id="359917"/>
    <lineage>
        <taxon>Bacteria</taxon>
        <taxon>Bacillati</taxon>
        <taxon>Bacillota</taxon>
        <taxon>Bacilli</taxon>
        <taxon>Bacillales</taxon>
        <taxon>Paenibacillaceae</taxon>
        <taxon>Paenibacillus</taxon>
    </lineage>
</organism>
<evidence type="ECO:0000259" key="1">
    <source>
        <dbReference type="PROSITE" id="PS51272"/>
    </source>
</evidence>
<reference evidence="2 3" key="1">
    <citation type="submission" date="2021-07" db="EMBL/GenBank/DDBJ databases">
        <title>Paenibacillus radiodurans sp. nov., isolated from the southeastern edge of Tengger Desert.</title>
        <authorList>
            <person name="Zhang G."/>
        </authorList>
    </citation>
    <scope>NUCLEOTIDE SEQUENCE [LARGE SCALE GENOMIC DNA]</scope>
    <source>
        <strain evidence="2 3">CCM 7311</strain>
    </source>
</reference>
<gene>
    <name evidence="2" type="ORF">K0U00_15555</name>
</gene>
<protein>
    <submittedName>
        <fullName evidence="2">S-layer homology domain-containing protein</fullName>
    </submittedName>
</protein>
<dbReference type="EMBL" id="JAHZIK010000365">
    <property type="protein sequence ID" value="MBW7455441.1"/>
    <property type="molecule type" value="Genomic_DNA"/>
</dbReference>
<keyword evidence="3" id="KW-1185">Reference proteome</keyword>
<dbReference type="Proteomes" id="UP001519887">
    <property type="component" value="Unassembled WGS sequence"/>
</dbReference>
<feature type="domain" description="SLH" evidence="1">
    <location>
        <begin position="1"/>
        <end position="61"/>
    </location>
</feature>
<dbReference type="RefSeq" id="WP_210044769.1">
    <property type="nucleotide sequence ID" value="NZ_JBHLVU010000077.1"/>
</dbReference>
<evidence type="ECO:0000313" key="3">
    <source>
        <dbReference type="Proteomes" id="UP001519887"/>
    </source>
</evidence>